<evidence type="ECO:0000313" key="2">
    <source>
        <dbReference type="EMBL" id="CAE0476380.1"/>
    </source>
</evidence>
<keyword evidence="1" id="KW-1133">Transmembrane helix</keyword>
<keyword evidence="1" id="KW-0472">Membrane</keyword>
<keyword evidence="1" id="KW-0812">Transmembrane</keyword>
<organism evidence="2">
    <name type="scientific">Chaetoceros debilis</name>
    <dbReference type="NCBI Taxonomy" id="122233"/>
    <lineage>
        <taxon>Eukaryota</taxon>
        <taxon>Sar</taxon>
        <taxon>Stramenopiles</taxon>
        <taxon>Ochrophyta</taxon>
        <taxon>Bacillariophyta</taxon>
        <taxon>Coscinodiscophyceae</taxon>
        <taxon>Chaetocerotophycidae</taxon>
        <taxon>Chaetocerotales</taxon>
        <taxon>Chaetocerotaceae</taxon>
        <taxon>Chaetoceros</taxon>
    </lineage>
</organism>
<feature type="transmembrane region" description="Helical" evidence="1">
    <location>
        <begin position="21"/>
        <end position="40"/>
    </location>
</feature>
<dbReference type="PANTHER" id="PTHR31362:SF0">
    <property type="entry name" value="EXOSTOSIN DOMAIN-CONTAINING PROTEIN-RELATED"/>
    <property type="match status" value="1"/>
</dbReference>
<protein>
    <submittedName>
        <fullName evidence="2">Uncharacterized protein</fullName>
    </submittedName>
</protein>
<dbReference type="EMBL" id="HBIO01027637">
    <property type="protein sequence ID" value="CAE0476380.1"/>
    <property type="molecule type" value="Transcribed_RNA"/>
</dbReference>
<gene>
    <name evidence="2" type="ORF">CDEB00056_LOCUS21233</name>
    <name evidence="3" type="ORF">CDEB00056_LOCUS21234</name>
</gene>
<dbReference type="Pfam" id="PF03385">
    <property type="entry name" value="STELLO"/>
    <property type="match status" value="1"/>
</dbReference>
<accession>A0A6S8YNK0</accession>
<evidence type="ECO:0000313" key="3">
    <source>
        <dbReference type="EMBL" id="CAE0476381.1"/>
    </source>
</evidence>
<dbReference type="EMBL" id="HBIO01027638">
    <property type="protein sequence ID" value="CAE0476381.1"/>
    <property type="molecule type" value="Transcribed_RNA"/>
</dbReference>
<proteinExistence type="predicted"/>
<name>A0A6S8YNK0_9STRA</name>
<evidence type="ECO:0000256" key="1">
    <source>
        <dbReference type="SAM" id="Phobius"/>
    </source>
</evidence>
<reference evidence="2" key="1">
    <citation type="submission" date="2021-01" db="EMBL/GenBank/DDBJ databases">
        <authorList>
            <person name="Corre E."/>
            <person name="Pelletier E."/>
            <person name="Niang G."/>
            <person name="Scheremetjew M."/>
            <person name="Finn R."/>
            <person name="Kale V."/>
            <person name="Holt S."/>
            <person name="Cochrane G."/>
            <person name="Meng A."/>
            <person name="Brown T."/>
            <person name="Cohen L."/>
        </authorList>
    </citation>
    <scope>NUCLEOTIDE SEQUENCE</scope>
    <source>
        <strain evidence="2">MM31A-1</strain>
    </source>
</reference>
<dbReference type="InterPro" id="IPR005049">
    <property type="entry name" value="STL-like"/>
</dbReference>
<dbReference type="AlphaFoldDB" id="A0A6S8YNK0"/>
<dbReference type="PANTHER" id="PTHR31362">
    <property type="entry name" value="GLYCOSYLTRANSFERASE STELLO1-RELATED"/>
    <property type="match status" value="1"/>
</dbReference>
<sequence length="905" mass="102403">MILTSCSSLRRRGASSWQWRLLLVLATATCVALLFSYSFVATMSKELQKSDNMLQGGVHENQNQIVNHEHEGGIADILSPTSGIFEAAKNSATGTVFNNEKIRKYVGLSYYDKNIDSSASADDSKLFRPSTNESILEVLRVDDPGYISNHCNKWGVVTTIFDPTKAISRVASLPSWCLIIVPDTKTPDNYMEKLLQLQREKDNSDSDLTNSKNNTDSDLTNSIVDQDMLELETNNINGTTTDHDLSNKNIIFLTVEKQKELENLQGPFGDFIRSTPWNHFCRKNVGYLVAMFLGAQFIFDFDDDNYIKLDIVSGHPLSILPDDLNLRNTTVIMQGANAFNHHPIMGASVEGSWARGFPTDLIQNKATQGIAAYQTDLPISGQDFGVKREVGVIQYLADNNPDIDALHRMSKPLPITFPLDGASASAVLVPTHAYSPYNAQATIHTRNAMFAMLLPSTVPGRVSDIWRGYFAQCIFADTGLSLVFAPPKIVQVRNDHDYLGDFEAEGDLYLKSGKLIEFLAQWDSKHNTVPQRMEHLWIDLYERGYIEETDILSLQKWIGALYQIGYEFPPLKRRFRNVAVMGQFNYADKPSVFHDVMFWVQKNREQFDTVLAAGPFSEDQMSSFKEHSIDVVQGKDDRGFYSPLENQMNTLLRFKDSDKVDGVIYVHDDGIMNVTELSQGKYPFPHNDIIGSGDGYSYMDIRHAPSMLPTSDGVFKYNAKRVNDTMYIERNNLAYRVFSDGHIEDFDKTVNFTDLRSAMSEIGLNKWHHFKRAFCGPAQVKVAMDTESKVFREDDGSVLIPPYVQADFLFVPTKYADAFADAAKLHLKHTVFIECAYNTVASMTKMKTNATSRSVDLCTTWIPRRGDDRHMRDCKNGKNNYGFVHPWKLGKQSYSHWSETYDWLQ</sequence>